<dbReference type="Proteomes" id="UP000178666">
    <property type="component" value="Chromosome"/>
</dbReference>
<evidence type="ECO:0000313" key="4">
    <source>
        <dbReference type="Proteomes" id="UP000075221"/>
    </source>
</evidence>
<reference evidence="3 5" key="1">
    <citation type="journal article" date="2016" name="Plant Dis.">
        <title>Improved production of propionic acid using genome shuffling.</title>
        <authorList>
            <person name="Luna-Flores C.H."/>
            <person name="Palfreyman R.W."/>
            <person name="Kromer J.O."/>
            <person name="Nielsen L.K."/>
            <person name="Marcellin E."/>
        </authorList>
    </citation>
    <scope>NUCLEOTIDE SEQUENCE [LARGE SCALE GENOMIC DNA]</scope>
    <source>
        <strain evidence="3 5">F3E8</strain>
    </source>
</reference>
<proteinExistence type="predicted"/>
<evidence type="ECO:0000313" key="5">
    <source>
        <dbReference type="Proteomes" id="UP000178666"/>
    </source>
</evidence>
<dbReference type="Proteomes" id="UP000075221">
    <property type="component" value="Chromosome"/>
</dbReference>
<protein>
    <recommendedName>
        <fullName evidence="6">GNAT family N-acetyltransferase</fullName>
    </recommendedName>
</protein>
<dbReference type="AlphaFoldDB" id="A0A142KI07"/>
<name>A0A142KI07_9ACTN</name>
<organism evidence="2 4">
    <name type="scientific">Acidipropionibacterium acidipropionici</name>
    <dbReference type="NCBI Taxonomy" id="1748"/>
    <lineage>
        <taxon>Bacteria</taxon>
        <taxon>Bacillati</taxon>
        <taxon>Actinomycetota</taxon>
        <taxon>Actinomycetes</taxon>
        <taxon>Propionibacteriales</taxon>
        <taxon>Propionibacteriaceae</taxon>
        <taxon>Acidipropionibacterium</taxon>
    </lineage>
</organism>
<dbReference type="KEGG" id="aaci:ASQ49_05155"/>
<dbReference type="EMBL" id="CP015970">
    <property type="protein sequence ID" value="AOZ47212.1"/>
    <property type="molecule type" value="Genomic_DNA"/>
</dbReference>
<evidence type="ECO:0000313" key="2">
    <source>
        <dbReference type="EMBL" id="AMS05745.1"/>
    </source>
</evidence>
<evidence type="ECO:0000313" key="3">
    <source>
        <dbReference type="EMBL" id="AOZ47212.1"/>
    </source>
</evidence>
<keyword evidence="5" id="KW-1185">Reference proteome</keyword>
<evidence type="ECO:0008006" key="6">
    <source>
        <dbReference type="Google" id="ProtNLM"/>
    </source>
</evidence>
<dbReference type="OrthoDB" id="3711286at2"/>
<accession>A0A142KI07</accession>
<gene>
    <name evidence="3" type="ORF">A8L58_11545</name>
    <name evidence="2" type="ORF">AXH35_10105</name>
</gene>
<feature type="compositionally biased region" description="Basic and acidic residues" evidence="1">
    <location>
        <begin position="47"/>
        <end position="56"/>
    </location>
</feature>
<dbReference type="EMBL" id="CP014352">
    <property type="protein sequence ID" value="AMS05745.1"/>
    <property type="molecule type" value="Genomic_DNA"/>
</dbReference>
<sequence length="236" mass="24983">MKGLSVPVRRLQPITRELVDEFRGLPDEASASLWGLGSASKKGTGRGSEKRPEGRGEAALPSWAAASLQAWGMIGVAAHDPDCVRFLLVCPGDALPDGHPMRKVPRTRGAAVLVGVHAPSRRRPGLSAAAGRTLCQFLAGRLVGSVPAIEAGGVPAGRTVGGPDPRVAEAAWLESLGFRLVDPLDAAPVRRMQLDLRRTVTEEDLPHRVMAWLQGLGGDPAAEPRRGFSSRTTCDE</sequence>
<reference evidence="2 4" key="2">
    <citation type="submission" date="2016-02" db="EMBL/GenBank/DDBJ databases">
        <title>Complete Genome Sequence of Propionibacterium acidipropionici ATCC 55737.</title>
        <authorList>
            <person name="Luna Flores C.H."/>
            <person name="Nielsen L.K."/>
            <person name="Marcellin E."/>
        </authorList>
    </citation>
    <scope>NUCLEOTIDE SEQUENCE [LARGE SCALE GENOMIC DNA]</scope>
    <source>
        <strain evidence="2 4">ATCC 55737</strain>
    </source>
</reference>
<feature type="region of interest" description="Disordered" evidence="1">
    <location>
        <begin position="35"/>
        <end position="59"/>
    </location>
</feature>
<dbReference type="RefSeq" id="WP_051281554.1">
    <property type="nucleotide sequence ID" value="NZ_CP013126.1"/>
</dbReference>
<dbReference type="GeneID" id="88084421"/>
<evidence type="ECO:0000256" key="1">
    <source>
        <dbReference type="SAM" id="MobiDB-lite"/>
    </source>
</evidence>